<evidence type="ECO:0000313" key="2">
    <source>
        <dbReference type="EMBL" id="KAL3778778.1"/>
    </source>
</evidence>
<dbReference type="Proteomes" id="UP001516023">
    <property type="component" value="Unassembled WGS sequence"/>
</dbReference>
<accession>A0ABD3NTN3</accession>
<evidence type="ECO:0000313" key="3">
    <source>
        <dbReference type="Proteomes" id="UP001516023"/>
    </source>
</evidence>
<organism evidence="2 3">
    <name type="scientific">Cyclotella cryptica</name>
    <dbReference type="NCBI Taxonomy" id="29204"/>
    <lineage>
        <taxon>Eukaryota</taxon>
        <taxon>Sar</taxon>
        <taxon>Stramenopiles</taxon>
        <taxon>Ochrophyta</taxon>
        <taxon>Bacillariophyta</taxon>
        <taxon>Coscinodiscophyceae</taxon>
        <taxon>Thalassiosirophycidae</taxon>
        <taxon>Stephanodiscales</taxon>
        <taxon>Stephanodiscaceae</taxon>
        <taxon>Cyclotella</taxon>
    </lineage>
</organism>
<name>A0ABD3NTN3_9STRA</name>
<evidence type="ECO:0008006" key="4">
    <source>
        <dbReference type="Google" id="ProtNLM"/>
    </source>
</evidence>
<gene>
    <name evidence="2" type="ORF">HJC23_002684</name>
</gene>
<feature type="region of interest" description="Disordered" evidence="1">
    <location>
        <begin position="1"/>
        <end position="54"/>
    </location>
</feature>
<proteinExistence type="predicted"/>
<reference evidence="2 3" key="1">
    <citation type="journal article" date="2020" name="G3 (Bethesda)">
        <title>Improved Reference Genome for Cyclotella cryptica CCMP332, a Model for Cell Wall Morphogenesis, Salinity Adaptation, and Lipid Production in Diatoms (Bacillariophyta).</title>
        <authorList>
            <person name="Roberts W.R."/>
            <person name="Downey K.M."/>
            <person name="Ruck E.C."/>
            <person name="Traller J.C."/>
            <person name="Alverson A.J."/>
        </authorList>
    </citation>
    <scope>NUCLEOTIDE SEQUENCE [LARGE SCALE GENOMIC DNA]</scope>
    <source>
        <strain evidence="2 3">CCMP332</strain>
    </source>
</reference>
<protein>
    <recommendedName>
        <fullName evidence="4">RanBP2-type domain-containing protein</fullName>
    </recommendedName>
</protein>
<sequence>MVKSSKVHNKPKAASPVRTPVKAKASPVKRTPCKSRARFRGSVSKRGDPEDDIEYPETHRIVNGTYEGFQGTPTSEGSNKFILVKNKRGRLVRRALEVELSDNEIQELDHFDAIELTEEGGGGDEDKGLIEYEKGTWKCSKCDSSNPNDSGFCSNKVNGVRCGGTAICETKTWGDCLDKYKVYHENHCYLTYLRGVVGRVSHLVFVVCPHL</sequence>
<keyword evidence="3" id="KW-1185">Reference proteome</keyword>
<feature type="compositionally biased region" description="Basic residues" evidence="1">
    <location>
        <begin position="1"/>
        <end position="11"/>
    </location>
</feature>
<evidence type="ECO:0000256" key="1">
    <source>
        <dbReference type="SAM" id="MobiDB-lite"/>
    </source>
</evidence>
<dbReference type="AlphaFoldDB" id="A0ABD3NTN3"/>
<dbReference type="EMBL" id="JABMIG020000419">
    <property type="protein sequence ID" value="KAL3778778.1"/>
    <property type="molecule type" value="Genomic_DNA"/>
</dbReference>
<comment type="caution">
    <text evidence="2">The sequence shown here is derived from an EMBL/GenBank/DDBJ whole genome shotgun (WGS) entry which is preliminary data.</text>
</comment>